<dbReference type="InterPro" id="IPR049979">
    <property type="entry name" value="Cys_resp_CS_actino"/>
</dbReference>
<dbReference type="RefSeq" id="WP_364444432.1">
    <property type="nucleotide sequence ID" value="NZ_JBFARM010000001.1"/>
</dbReference>
<protein>
    <submittedName>
        <fullName evidence="2">Leader peptide</fullName>
    </submittedName>
</protein>
<reference evidence="2 3" key="1">
    <citation type="submission" date="2024-06" db="EMBL/GenBank/DDBJ databases">
        <title>The Natural Products Discovery Center: Release of the First 8490 Sequenced Strains for Exploring Actinobacteria Biosynthetic Diversity.</title>
        <authorList>
            <person name="Kalkreuter E."/>
            <person name="Kautsar S.A."/>
            <person name="Yang D."/>
            <person name="Bader C.D."/>
            <person name="Teijaro C.N."/>
            <person name="Fluegel L."/>
            <person name="Davis C.M."/>
            <person name="Simpson J.R."/>
            <person name="Lauterbach L."/>
            <person name="Steele A.D."/>
            <person name="Gui C."/>
            <person name="Meng S."/>
            <person name="Li G."/>
            <person name="Viehrig K."/>
            <person name="Ye F."/>
            <person name="Su P."/>
            <person name="Kiefer A.F."/>
            <person name="Nichols A."/>
            <person name="Cepeda A.J."/>
            <person name="Yan W."/>
            <person name="Fan B."/>
            <person name="Jiang Y."/>
            <person name="Adhikari A."/>
            <person name="Zheng C.-J."/>
            <person name="Schuster L."/>
            <person name="Cowan T.M."/>
            <person name="Smanski M.J."/>
            <person name="Chevrette M.G."/>
            <person name="De Carvalho L.P.S."/>
            <person name="Shen B."/>
        </authorList>
    </citation>
    <scope>NUCLEOTIDE SEQUENCE [LARGE SCALE GENOMIC DNA]</scope>
    <source>
        <strain evidence="2 3">NPDC049574</strain>
    </source>
</reference>
<proteinExistence type="predicted"/>
<feature type="region of interest" description="Disordered" evidence="1">
    <location>
        <begin position="42"/>
        <end position="92"/>
    </location>
</feature>
<organism evidence="2 3">
    <name type="scientific">Nonomuraea bangladeshensis</name>
    <dbReference type="NCBI Taxonomy" id="404385"/>
    <lineage>
        <taxon>Bacteria</taxon>
        <taxon>Bacillati</taxon>
        <taxon>Actinomycetota</taxon>
        <taxon>Actinomycetes</taxon>
        <taxon>Streptosporangiales</taxon>
        <taxon>Streptosporangiaceae</taxon>
        <taxon>Nonomuraea</taxon>
    </lineage>
</organism>
<dbReference type="Proteomes" id="UP001552427">
    <property type="component" value="Unassembled WGS sequence"/>
</dbReference>
<dbReference type="EMBL" id="JBFARM010000001">
    <property type="protein sequence ID" value="MEV4284180.1"/>
    <property type="molecule type" value="Genomic_DNA"/>
</dbReference>
<accession>A0ABV3GVG9</accession>
<keyword evidence="3" id="KW-1185">Reference proteome</keyword>
<comment type="caution">
    <text evidence="2">The sequence shown here is derived from an EMBL/GenBank/DDBJ whole genome shotgun (WGS) entry which is preliminary data.</text>
</comment>
<evidence type="ECO:0000313" key="3">
    <source>
        <dbReference type="Proteomes" id="UP001552427"/>
    </source>
</evidence>
<sequence>MRSTRASLTRTTFGENNRRCDLRELQGQASRGLPRRLLVRLPAPEPRSAGGIRARLATPGIASETGPELGQSHTLDPVLDIPDPQGIVEGMPADPMLVGRRHVDLQRVRSAICCDAR</sequence>
<dbReference type="NCBIfam" id="NF042934">
    <property type="entry name" value="cis_reg_atten"/>
    <property type="match status" value="1"/>
</dbReference>
<evidence type="ECO:0000313" key="2">
    <source>
        <dbReference type="EMBL" id="MEV4284180.1"/>
    </source>
</evidence>
<name>A0ABV3GVG9_9ACTN</name>
<evidence type="ECO:0000256" key="1">
    <source>
        <dbReference type="SAM" id="MobiDB-lite"/>
    </source>
</evidence>
<gene>
    <name evidence="2" type="ORF">AB0K40_01610</name>
</gene>